<gene>
    <name evidence="1" type="ORF">g.166466</name>
</gene>
<accession>A0A2S2QB18</accession>
<organism evidence="1">
    <name type="scientific">Sipha flava</name>
    <name type="common">yellow sugarcane aphid</name>
    <dbReference type="NCBI Taxonomy" id="143950"/>
    <lineage>
        <taxon>Eukaryota</taxon>
        <taxon>Metazoa</taxon>
        <taxon>Ecdysozoa</taxon>
        <taxon>Arthropoda</taxon>
        <taxon>Hexapoda</taxon>
        <taxon>Insecta</taxon>
        <taxon>Pterygota</taxon>
        <taxon>Neoptera</taxon>
        <taxon>Paraneoptera</taxon>
        <taxon>Hemiptera</taxon>
        <taxon>Sternorrhyncha</taxon>
        <taxon>Aphidomorpha</taxon>
        <taxon>Aphidoidea</taxon>
        <taxon>Aphididae</taxon>
        <taxon>Sipha</taxon>
    </lineage>
</organism>
<reference evidence="1" key="1">
    <citation type="submission" date="2018-04" db="EMBL/GenBank/DDBJ databases">
        <title>Transcriptome assembly of Sipha flava.</title>
        <authorList>
            <person name="Scully E.D."/>
            <person name="Geib S.M."/>
            <person name="Palmer N.A."/>
            <person name="Koch K."/>
            <person name="Bradshaw J."/>
            <person name="Heng-Moss T."/>
            <person name="Sarath G."/>
        </authorList>
    </citation>
    <scope>NUCLEOTIDE SEQUENCE</scope>
</reference>
<dbReference type="OrthoDB" id="6612090at2759"/>
<dbReference type="EMBL" id="GGMS01005730">
    <property type="protein sequence ID" value="MBY74933.1"/>
    <property type="molecule type" value="Transcribed_RNA"/>
</dbReference>
<evidence type="ECO:0000313" key="1">
    <source>
        <dbReference type="EMBL" id="MBY74933.1"/>
    </source>
</evidence>
<proteinExistence type="predicted"/>
<dbReference type="AlphaFoldDB" id="A0A2S2QB18"/>
<protein>
    <submittedName>
        <fullName evidence="1">Uncharacterized protein</fullName>
    </submittedName>
</protein>
<sequence length="279" mass="31752">MNQRKDGNKDCAKIIMEISNITPTRGKKIRHAWQAHKRQQEATQMTTDEALGLIISASLSVHQYKLLRKQALKLNHDIYPAYNKVLDAKNNSYPDEISITEEICEAKLQAPLNHTVKRLLVNISNELKTGNYILKFKWGFNGSSGFSEYKQSTLSGSSDSSLFVTSMVPIYLANEVDNHVIWQNPACSLTRYCRPIRLQYAKETIELSLNEENYLSQQISQLTPYIHDKGAVKFSMDFTMIDGKICNAVTETSSMKCYICNLNISQMNKLKLMKNVVVN</sequence>
<name>A0A2S2QB18_9HEMI</name>